<dbReference type="InterPro" id="IPR008476">
    <property type="entry name" value="PBDC1_metazoa/fungi"/>
</dbReference>
<evidence type="ECO:0000313" key="3">
    <source>
        <dbReference type="Proteomes" id="UP001187531"/>
    </source>
</evidence>
<dbReference type="Proteomes" id="UP001187531">
    <property type="component" value="Unassembled WGS sequence"/>
</dbReference>
<dbReference type="InterPro" id="IPR021148">
    <property type="entry name" value="Polysacc_synth_dom"/>
</dbReference>
<protein>
    <recommendedName>
        <fullName evidence="1">Polysaccharide biosynthesis domain-containing protein</fullName>
    </recommendedName>
</protein>
<gene>
    <name evidence="2" type="ORF">QYM36_017927</name>
</gene>
<feature type="domain" description="Polysaccharide biosynthesis" evidence="1">
    <location>
        <begin position="32"/>
        <end position="156"/>
    </location>
</feature>
<dbReference type="EMBL" id="JAVRJZ010000081">
    <property type="protein sequence ID" value="KAK2703627.1"/>
    <property type="molecule type" value="Genomic_DNA"/>
</dbReference>
<keyword evidence="3" id="KW-1185">Reference proteome</keyword>
<accession>A0AA88HE39</accession>
<dbReference type="PANTHER" id="PTHR13410:SF9">
    <property type="entry name" value="PROTEIN PBDC1"/>
    <property type="match status" value="1"/>
</dbReference>
<dbReference type="GO" id="GO:0005737">
    <property type="term" value="C:cytoplasm"/>
    <property type="evidence" value="ECO:0007669"/>
    <property type="project" value="TreeGrafter"/>
</dbReference>
<evidence type="ECO:0000313" key="2">
    <source>
        <dbReference type="EMBL" id="KAK2703627.1"/>
    </source>
</evidence>
<name>A0AA88HE39_ARTSF</name>
<comment type="caution">
    <text evidence="2">The sequence shown here is derived from an EMBL/GenBank/DDBJ whole genome shotgun (WGS) entry which is preliminary data.</text>
</comment>
<dbReference type="PANTHER" id="PTHR13410">
    <property type="entry name" value="PROTEIN PBDC1"/>
    <property type="match status" value="1"/>
</dbReference>
<sequence>MEISSELGISELVAGASVLSRPAEEFGNDSTIEGVWAIKAFEHSQVYFNLVCAIPTKLLRLTPHDDKIFSDFRTQFKDLDVRQIKEDELKSAESKEKWRPFCESFKDLVEDFNFATLLRLDAHQDYSEANTCIVPRVQFLAIELARNREGVNEVLKEKFKPQKLGKNS</sequence>
<proteinExistence type="predicted"/>
<dbReference type="Pfam" id="PF04669">
    <property type="entry name" value="PBDC1"/>
    <property type="match status" value="1"/>
</dbReference>
<reference evidence="2" key="1">
    <citation type="submission" date="2023-07" db="EMBL/GenBank/DDBJ databases">
        <title>Chromosome-level genome assembly of Artemia franciscana.</title>
        <authorList>
            <person name="Jo E."/>
        </authorList>
    </citation>
    <scope>NUCLEOTIDE SEQUENCE</scope>
    <source>
        <tissue evidence="2">Whole body</tissue>
    </source>
</reference>
<dbReference type="Gene3D" id="1.10.3560.10">
    <property type="entry name" value="yst0336 like domain"/>
    <property type="match status" value="1"/>
</dbReference>
<dbReference type="AlphaFoldDB" id="A0AA88HE39"/>
<dbReference type="InterPro" id="IPR023139">
    <property type="entry name" value="PBDC1-like_dom_sf"/>
</dbReference>
<organism evidence="2 3">
    <name type="scientific">Artemia franciscana</name>
    <name type="common">Brine shrimp</name>
    <name type="synonym">Artemia sanfranciscana</name>
    <dbReference type="NCBI Taxonomy" id="6661"/>
    <lineage>
        <taxon>Eukaryota</taxon>
        <taxon>Metazoa</taxon>
        <taxon>Ecdysozoa</taxon>
        <taxon>Arthropoda</taxon>
        <taxon>Crustacea</taxon>
        <taxon>Branchiopoda</taxon>
        <taxon>Anostraca</taxon>
        <taxon>Artemiidae</taxon>
        <taxon>Artemia</taxon>
    </lineage>
</organism>
<evidence type="ECO:0000259" key="1">
    <source>
        <dbReference type="Pfam" id="PF04669"/>
    </source>
</evidence>